<proteinExistence type="predicted"/>
<evidence type="ECO:0000313" key="2">
    <source>
        <dbReference type="Proteomes" id="UP000054538"/>
    </source>
</evidence>
<keyword evidence="2" id="KW-1185">Reference proteome</keyword>
<dbReference type="Proteomes" id="UP000054538">
    <property type="component" value="Unassembled WGS sequence"/>
</dbReference>
<dbReference type="OrthoDB" id="2142724at2759"/>
<protein>
    <submittedName>
        <fullName evidence="1">Unplaced genomic scaffold scaffold_4552, whole genome shotgun sequence</fullName>
    </submittedName>
</protein>
<dbReference type="InterPro" id="IPR036397">
    <property type="entry name" value="RNaseH_sf"/>
</dbReference>
<dbReference type="AlphaFoldDB" id="A0A0D0D9K2"/>
<sequence>MNCIAAEAPDANMLMFVDEAAKDECTSYSIVPIITLDGIITYDIIEGPVDGAHFVQFLKDHIMPFMNLYPGPRSVLVMDNLLRY</sequence>
<reference evidence="2" key="2">
    <citation type="submission" date="2015-01" db="EMBL/GenBank/DDBJ databases">
        <title>Evolutionary Origins and Diversification of the Mycorrhizal Mutualists.</title>
        <authorList>
            <consortium name="DOE Joint Genome Institute"/>
            <consortium name="Mycorrhizal Genomics Consortium"/>
            <person name="Kohler A."/>
            <person name="Kuo A."/>
            <person name="Nagy L.G."/>
            <person name="Floudas D."/>
            <person name="Copeland A."/>
            <person name="Barry K.W."/>
            <person name="Cichocki N."/>
            <person name="Veneault-Fourrey C."/>
            <person name="LaButti K."/>
            <person name="Lindquist E.A."/>
            <person name="Lipzen A."/>
            <person name="Lundell T."/>
            <person name="Morin E."/>
            <person name="Murat C."/>
            <person name="Riley R."/>
            <person name="Ohm R."/>
            <person name="Sun H."/>
            <person name="Tunlid A."/>
            <person name="Henrissat B."/>
            <person name="Grigoriev I.V."/>
            <person name="Hibbett D.S."/>
            <person name="Martin F."/>
        </authorList>
    </citation>
    <scope>NUCLEOTIDE SEQUENCE [LARGE SCALE GENOMIC DNA]</scope>
    <source>
        <strain evidence="2">Ve08.2h10</strain>
    </source>
</reference>
<name>A0A0D0D9K2_9AGAM</name>
<reference evidence="1 2" key="1">
    <citation type="submission" date="2014-04" db="EMBL/GenBank/DDBJ databases">
        <authorList>
            <consortium name="DOE Joint Genome Institute"/>
            <person name="Kuo A."/>
            <person name="Kohler A."/>
            <person name="Jargeat P."/>
            <person name="Nagy L.G."/>
            <person name="Floudas D."/>
            <person name="Copeland A."/>
            <person name="Barry K.W."/>
            <person name="Cichocki N."/>
            <person name="Veneault-Fourrey C."/>
            <person name="LaButti K."/>
            <person name="Lindquist E.A."/>
            <person name="Lipzen A."/>
            <person name="Lundell T."/>
            <person name="Morin E."/>
            <person name="Murat C."/>
            <person name="Sun H."/>
            <person name="Tunlid A."/>
            <person name="Henrissat B."/>
            <person name="Grigoriev I.V."/>
            <person name="Hibbett D.S."/>
            <person name="Martin F."/>
            <person name="Nordberg H.P."/>
            <person name="Cantor M.N."/>
            <person name="Hua S.X."/>
        </authorList>
    </citation>
    <scope>NUCLEOTIDE SEQUENCE [LARGE SCALE GENOMIC DNA]</scope>
    <source>
        <strain evidence="1 2">Ve08.2h10</strain>
    </source>
</reference>
<accession>A0A0D0D9K2</accession>
<evidence type="ECO:0000313" key="1">
    <source>
        <dbReference type="EMBL" id="KIK73845.1"/>
    </source>
</evidence>
<dbReference type="STRING" id="930991.A0A0D0D9K2"/>
<dbReference type="InParanoid" id="A0A0D0D9K2"/>
<dbReference type="GO" id="GO:0003676">
    <property type="term" value="F:nucleic acid binding"/>
    <property type="evidence" value="ECO:0007669"/>
    <property type="project" value="InterPro"/>
</dbReference>
<organism evidence="1 2">
    <name type="scientific">Paxillus rubicundulus Ve08.2h10</name>
    <dbReference type="NCBI Taxonomy" id="930991"/>
    <lineage>
        <taxon>Eukaryota</taxon>
        <taxon>Fungi</taxon>
        <taxon>Dikarya</taxon>
        <taxon>Basidiomycota</taxon>
        <taxon>Agaricomycotina</taxon>
        <taxon>Agaricomycetes</taxon>
        <taxon>Agaricomycetidae</taxon>
        <taxon>Boletales</taxon>
        <taxon>Paxilineae</taxon>
        <taxon>Paxillaceae</taxon>
        <taxon>Paxillus</taxon>
    </lineage>
</organism>
<gene>
    <name evidence="1" type="ORF">PAXRUDRAFT_20442</name>
</gene>
<dbReference type="EMBL" id="KN829374">
    <property type="protein sequence ID" value="KIK73845.1"/>
    <property type="molecule type" value="Genomic_DNA"/>
</dbReference>
<dbReference type="HOGENOM" id="CLU_2528154_0_0_1"/>
<dbReference type="Gene3D" id="3.30.420.10">
    <property type="entry name" value="Ribonuclease H-like superfamily/Ribonuclease H"/>
    <property type="match status" value="1"/>
</dbReference>